<dbReference type="GO" id="GO:0006913">
    <property type="term" value="P:nucleocytoplasmic transport"/>
    <property type="evidence" value="ECO:0007669"/>
    <property type="project" value="TreeGrafter"/>
</dbReference>
<comment type="subcellular location">
    <subcellularLocation>
        <location evidence="1">Nucleus</location>
    </subcellularLocation>
</comment>
<evidence type="ECO:0000256" key="7">
    <source>
        <dbReference type="PROSITE-ProRule" id="PRU00042"/>
    </source>
</evidence>
<proteinExistence type="predicted"/>
<keyword evidence="5" id="KW-0862">Zinc</keyword>
<protein>
    <submittedName>
        <fullName evidence="10">Zinc finger protein gli4-like isoform x3 protein</fullName>
    </submittedName>
</protein>
<dbReference type="PROSITE" id="PS00028">
    <property type="entry name" value="ZINC_FINGER_C2H2_1"/>
    <property type="match status" value="2"/>
</dbReference>
<evidence type="ECO:0000256" key="3">
    <source>
        <dbReference type="ARBA" id="ARBA00022737"/>
    </source>
</evidence>
<dbReference type="SUPFAM" id="SSF57667">
    <property type="entry name" value="beta-beta-alpha zinc fingers"/>
    <property type="match status" value="2"/>
</dbReference>
<dbReference type="Pfam" id="PF00096">
    <property type="entry name" value="zf-C2H2"/>
    <property type="match status" value="1"/>
</dbReference>
<keyword evidence="2" id="KW-0479">Metal-binding</keyword>
<dbReference type="Pfam" id="PF25460">
    <property type="entry name" value="Beta-prop_Aladin"/>
    <property type="match status" value="1"/>
</dbReference>
<gene>
    <name evidence="10" type="ORF">RF55_437</name>
</gene>
<dbReference type="PaxDb" id="67767-A0A0J7L9E0"/>
<dbReference type="Gene3D" id="2.130.10.10">
    <property type="entry name" value="YVTN repeat-like/Quinoprotein amine dehydrogenase"/>
    <property type="match status" value="1"/>
</dbReference>
<dbReference type="OrthoDB" id="3214149at2759"/>
<dbReference type="InterPro" id="IPR057403">
    <property type="entry name" value="Beta-prop_Aladin"/>
</dbReference>
<organism evidence="10 11">
    <name type="scientific">Lasius niger</name>
    <name type="common">Black garden ant</name>
    <dbReference type="NCBI Taxonomy" id="67767"/>
    <lineage>
        <taxon>Eukaryota</taxon>
        <taxon>Metazoa</taxon>
        <taxon>Ecdysozoa</taxon>
        <taxon>Arthropoda</taxon>
        <taxon>Hexapoda</taxon>
        <taxon>Insecta</taxon>
        <taxon>Pterygota</taxon>
        <taxon>Neoptera</taxon>
        <taxon>Endopterygota</taxon>
        <taxon>Hymenoptera</taxon>
        <taxon>Apocrita</taxon>
        <taxon>Aculeata</taxon>
        <taxon>Formicoidea</taxon>
        <taxon>Formicidae</taxon>
        <taxon>Formicinae</taxon>
        <taxon>Lasius</taxon>
        <taxon>Lasius</taxon>
    </lineage>
</organism>
<keyword evidence="4 7" id="KW-0863">Zinc-finger</keyword>
<dbReference type="AlphaFoldDB" id="A0A0J7L9E0"/>
<evidence type="ECO:0000313" key="10">
    <source>
        <dbReference type="EMBL" id="KMR04801.1"/>
    </source>
</evidence>
<dbReference type="STRING" id="67767.A0A0J7L9E0"/>
<evidence type="ECO:0000256" key="8">
    <source>
        <dbReference type="SAM" id="MobiDB-lite"/>
    </source>
</evidence>
<keyword evidence="3" id="KW-0677">Repeat</keyword>
<dbReference type="SMART" id="SM00355">
    <property type="entry name" value="ZnF_C2H2"/>
    <property type="match status" value="3"/>
</dbReference>
<keyword evidence="6" id="KW-0539">Nucleus</keyword>
<dbReference type="InterPro" id="IPR013087">
    <property type="entry name" value="Znf_C2H2_type"/>
</dbReference>
<dbReference type="SUPFAM" id="SSF82171">
    <property type="entry name" value="DPP6 N-terminal domain-like"/>
    <property type="match status" value="1"/>
</dbReference>
<evidence type="ECO:0000256" key="4">
    <source>
        <dbReference type="ARBA" id="ARBA00022771"/>
    </source>
</evidence>
<dbReference type="InterPro" id="IPR056436">
    <property type="entry name" value="Znf-C2H2_ZIC1-5/GLI1-3-like"/>
</dbReference>
<dbReference type="EMBL" id="LBMM01000136">
    <property type="protein sequence ID" value="KMR04801.1"/>
    <property type="molecule type" value="Genomic_DNA"/>
</dbReference>
<evidence type="ECO:0000256" key="2">
    <source>
        <dbReference type="ARBA" id="ARBA00022723"/>
    </source>
</evidence>
<dbReference type="PANTHER" id="PTHR14494:SF0">
    <property type="entry name" value="ALADIN"/>
    <property type="match status" value="1"/>
</dbReference>
<dbReference type="Pfam" id="PF23561">
    <property type="entry name" value="zf-C2H2_15"/>
    <property type="match status" value="1"/>
</dbReference>
<dbReference type="InterPro" id="IPR015943">
    <property type="entry name" value="WD40/YVTN_repeat-like_dom_sf"/>
</dbReference>
<dbReference type="GO" id="GO:0008270">
    <property type="term" value="F:zinc ion binding"/>
    <property type="evidence" value="ECO:0007669"/>
    <property type="project" value="UniProtKB-KW"/>
</dbReference>
<sequence>MLKILSLHDFECPVLDDAAVVGLIDGIVHYCTYDKLHDEMQPFSKYLRGYPEVSITQEILATRDSARAVSAGELFLPIHDSVFKKLANVWREKGLSEAIRFAAAANPEQITNVVHWVATRLNWMLDLMERGIYQRDVLPTSGTGSVADIVATRDWNMSLGGLLASCSPTDLNIIIWDVSKEDGVPLKRVGGGGICFIHWSPCGSRLLSASCRNVFRVWNTGVPTPWHAERWTVPHGRVATACFGPNLTLLFATTEDPATIFSLPLQNNIFDVKKTTNNGVKIAMRLIDLTKVNFSWDDNDYITVGGRIVSMEWDPTGKYLAILFQAAGRIEPGPTTTKKEKEGKEKMHLEDYHGERSEEDDARRPISGLDQDDFIDDGSLPDMASLVSMTGIIIDDTQPHCWTTSQTDNGTLFSPLDSQDYLDWDQVPVVFQYPSQYPNTGGGSPGSTCSEATTPTWSGALTTTDHGEDKSDCQKLPSMGSAFSFSRTFCNPIYSEYGTESYQDYQEDSQGDVVSLLMNMQNDIAAQSYGSSSAQMSSVGDEFDLSLIRGDPTSLQNAVDSPSSSSSTTCLTGDDQHESFQNFDPPYYAVGHLVSSQQQPSALSTINFAGDVVGATDSFGNQVILPRNEGLLFDNQRVAGSKVAENEKSDKSYDCAKPTEENLLASAYQCHWIDCGCAFAEQEGLVRHIERRHVESSSTNAHGHGRRMQRMDRDKEREGKEAGEGLSGVATSREDEFACLWQGCPRARPFNARYKLLIHMRKPYACQVSGCGKRYTDPSSLRKHLKNHTENSNTLSSLLSDKVSTTNSATGHPLNSTIPCRQRQNACIFDVETNHPSYKLSKIYIKDEDTNNMCHPNRISINFDSNQQEYVPIESVRHLLINDISNTQSENTGYCASAEDDMPDFHDLGADIERQFHELSALDDAIFIDG</sequence>
<dbReference type="Gene3D" id="3.30.160.60">
    <property type="entry name" value="Classic Zinc Finger"/>
    <property type="match status" value="3"/>
</dbReference>
<feature type="region of interest" description="Disordered" evidence="8">
    <location>
        <begin position="332"/>
        <end position="375"/>
    </location>
</feature>
<dbReference type="FunFam" id="3.30.160.60:FF:001102">
    <property type="entry name" value="Transcription factor IIIA"/>
    <property type="match status" value="1"/>
</dbReference>
<reference evidence="10 11" key="1">
    <citation type="submission" date="2015-04" db="EMBL/GenBank/DDBJ databases">
        <title>Lasius niger genome sequencing.</title>
        <authorList>
            <person name="Konorov E.A."/>
            <person name="Nikitin M.A."/>
            <person name="Kirill M.V."/>
            <person name="Chang P."/>
        </authorList>
    </citation>
    <scope>NUCLEOTIDE SEQUENCE [LARGE SCALE GENOMIC DNA]</scope>
    <source>
        <tissue evidence="10">Whole</tissue>
    </source>
</reference>
<evidence type="ECO:0000256" key="6">
    <source>
        <dbReference type="ARBA" id="ARBA00023242"/>
    </source>
</evidence>
<dbReference type="PROSITE" id="PS50157">
    <property type="entry name" value="ZINC_FINGER_C2H2_2"/>
    <property type="match status" value="2"/>
</dbReference>
<keyword evidence="11" id="KW-1185">Reference proteome</keyword>
<dbReference type="GO" id="GO:0005643">
    <property type="term" value="C:nuclear pore"/>
    <property type="evidence" value="ECO:0007669"/>
    <property type="project" value="TreeGrafter"/>
</dbReference>
<feature type="domain" description="C2H2-type" evidence="9">
    <location>
        <begin position="668"/>
        <end position="698"/>
    </location>
</feature>
<dbReference type="InterPro" id="IPR045139">
    <property type="entry name" value="Aladin"/>
</dbReference>
<feature type="compositionally biased region" description="Basic and acidic residues" evidence="8">
    <location>
        <begin position="709"/>
        <end position="723"/>
    </location>
</feature>
<comment type="caution">
    <text evidence="10">The sequence shown here is derived from an EMBL/GenBank/DDBJ whole genome shotgun (WGS) entry which is preliminary data.</text>
</comment>
<dbReference type="PANTHER" id="PTHR14494">
    <property type="entry name" value="ALADIN/ADRACALIN/AAAS"/>
    <property type="match status" value="1"/>
</dbReference>
<feature type="region of interest" description="Disordered" evidence="8">
    <location>
        <begin position="693"/>
        <end position="729"/>
    </location>
</feature>
<dbReference type="Proteomes" id="UP000036403">
    <property type="component" value="Unassembled WGS sequence"/>
</dbReference>
<evidence type="ECO:0000259" key="9">
    <source>
        <dbReference type="PROSITE" id="PS50157"/>
    </source>
</evidence>
<name>A0A0J7L9E0_LASNI</name>
<evidence type="ECO:0000256" key="5">
    <source>
        <dbReference type="ARBA" id="ARBA00022833"/>
    </source>
</evidence>
<evidence type="ECO:0000256" key="1">
    <source>
        <dbReference type="ARBA" id="ARBA00004123"/>
    </source>
</evidence>
<evidence type="ECO:0000313" key="11">
    <source>
        <dbReference type="Proteomes" id="UP000036403"/>
    </source>
</evidence>
<feature type="domain" description="C2H2-type" evidence="9">
    <location>
        <begin position="764"/>
        <end position="793"/>
    </location>
</feature>
<dbReference type="InterPro" id="IPR036236">
    <property type="entry name" value="Znf_C2H2_sf"/>
</dbReference>
<accession>A0A0J7L9E0</accession>
<feature type="compositionally biased region" description="Basic and acidic residues" evidence="8">
    <location>
        <begin position="337"/>
        <end position="364"/>
    </location>
</feature>